<sequence length="106" mass="11369">MHLRNRHGSHVDPVPFVVVVGLSFMILLSFGPLYGQALGLSLDLAIALSTVLFAVTAVAAFYRHVWTFRPETTGTVPSAVRAERLFYLIPILAAALVALAVPLVVG</sequence>
<dbReference type="EMBL" id="FOFD01000001">
    <property type="protein sequence ID" value="SEP62718.1"/>
    <property type="molecule type" value="Genomic_DNA"/>
</dbReference>
<keyword evidence="1" id="KW-0472">Membrane</keyword>
<feature type="transmembrane region" description="Helical" evidence="1">
    <location>
        <begin position="85"/>
        <end position="105"/>
    </location>
</feature>
<organism evidence="2 3">
    <name type="scientific">Natrinema salaciae</name>
    <dbReference type="NCBI Taxonomy" id="1186196"/>
    <lineage>
        <taxon>Archaea</taxon>
        <taxon>Methanobacteriati</taxon>
        <taxon>Methanobacteriota</taxon>
        <taxon>Stenosarchaea group</taxon>
        <taxon>Halobacteria</taxon>
        <taxon>Halobacteriales</taxon>
        <taxon>Natrialbaceae</taxon>
        <taxon>Natrinema</taxon>
    </lineage>
</organism>
<accession>A0A1H8ZG85</accession>
<proteinExistence type="predicted"/>
<evidence type="ECO:0000313" key="3">
    <source>
        <dbReference type="Proteomes" id="UP000199114"/>
    </source>
</evidence>
<name>A0A1H8ZG85_9EURY</name>
<evidence type="ECO:0000313" key="2">
    <source>
        <dbReference type="EMBL" id="SEP62718.1"/>
    </source>
</evidence>
<keyword evidence="3" id="KW-1185">Reference proteome</keyword>
<feature type="transmembrane region" description="Helical" evidence="1">
    <location>
        <begin position="42"/>
        <end position="65"/>
    </location>
</feature>
<dbReference type="STRING" id="1186196.SAMN04489841_0146"/>
<gene>
    <name evidence="2" type="ORF">SAMN04489841_0146</name>
</gene>
<keyword evidence="1" id="KW-0812">Transmembrane</keyword>
<feature type="transmembrane region" description="Helical" evidence="1">
    <location>
        <begin position="14"/>
        <end position="35"/>
    </location>
</feature>
<evidence type="ECO:0000256" key="1">
    <source>
        <dbReference type="SAM" id="Phobius"/>
    </source>
</evidence>
<dbReference type="AlphaFoldDB" id="A0A1H8ZG85"/>
<reference evidence="3" key="1">
    <citation type="submission" date="2016-10" db="EMBL/GenBank/DDBJ databases">
        <authorList>
            <person name="Varghese N."/>
            <person name="Submissions S."/>
        </authorList>
    </citation>
    <scope>NUCLEOTIDE SEQUENCE [LARGE SCALE GENOMIC DNA]</scope>
    <source>
        <strain evidence="3">DSM 25055</strain>
    </source>
</reference>
<dbReference type="RefSeq" id="WP_090611604.1">
    <property type="nucleotide sequence ID" value="NZ_FOFD01000001.1"/>
</dbReference>
<dbReference type="Proteomes" id="UP000199114">
    <property type="component" value="Unassembled WGS sequence"/>
</dbReference>
<protein>
    <submittedName>
        <fullName evidence="2">Uncharacterized protein</fullName>
    </submittedName>
</protein>
<keyword evidence="1" id="KW-1133">Transmembrane helix</keyword>